<dbReference type="Proteomes" id="UP000663908">
    <property type="component" value="Chromosome"/>
</dbReference>
<gene>
    <name evidence="1" type="ORF">S1361_12865</name>
</gene>
<evidence type="ECO:0000313" key="2">
    <source>
        <dbReference type="Proteomes" id="UP000663908"/>
    </source>
</evidence>
<organism evidence="1 2">
    <name type="scientific">Streptomyces cyanogenus</name>
    <dbReference type="NCBI Taxonomy" id="80860"/>
    <lineage>
        <taxon>Bacteria</taxon>
        <taxon>Bacillati</taxon>
        <taxon>Actinomycetota</taxon>
        <taxon>Actinomycetes</taxon>
        <taxon>Kitasatosporales</taxon>
        <taxon>Streptomycetaceae</taxon>
        <taxon>Streptomyces</taxon>
    </lineage>
</organism>
<dbReference type="EMBL" id="CP071839">
    <property type="protein sequence ID" value="QTD98246.1"/>
    <property type="molecule type" value="Genomic_DNA"/>
</dbReference>
<proteinExistence type="predicted"/>
<keyword evidence="2" id="KW-1185">Reference proteome</keyword>
<name>A0ABX7TNQ3_STRCY</name>
<protein>
    <submittedName>
        <fullName evidence="1">Uncharacterized protein</fullName>
    </submittedName>
</protein>
<sequence>MTLDEVIQQLQSVRDDSSAGLPVVMEAPDMSKYEVLEVLPPMYLRHDYECIQMQVNPSRVAAG</sequence>
<accession>A0ABX7TNQ3</accession>
<reference evidence="1 2" key="1">
    <citation type="submission" date="2021-03" db="EMBL/GenBank/DDBJ databases">
        <title>Complete genome sequence of Streptomyces cyanogenus S136, producer of anticancer angucycline landomycin A.</title>
        <authorList>
            <person name="Hrab P."/>
            <person name="Ruckert C."/>
            <person name="Busche T."/>
            <person name="Ostash I."/>
            <person name="Kalinowski J."/>
            <person name="Fedorenko V."/>
            <person name="Yushchuk O."/>
            <person name="Ostash B."/>
        </authorList>
    </citation>
    <scope>NUCLEOTIDE SEQUENCE [LARGE SCALE GENOMIC DNA]</scope>
    <source>
        <strain evidence="1 2">S136</strain>
    </source>
</reference>
<evidence type="ECO:0000313" key="1">
    <source>
        <dbReference type="EMBL" id="QTD98246.1"/>
    </source>
</evidence>